<comment type="caution">
    <text evidence="2">The sequence shown here is derived from an EMBL/GenBank/DDBJ whole genome shotgun (WGS) entry which is preliminary data.</text>
</comment>
<dbReference type="EMBL" id="VSWC01000118">
    <property type="protein sequence ID" value="KAA1084762.1"/>
    <property type="molecule type" value="Genomic_DNA"/>
</dbReference>
<dbReference type="Proteomes" id="UP000324748">
    <property type="component" value="Unassembled WGS sequence"/>
</dbReference>
<reference evidence="2 3" key="1">
    <citation type="submission" date="2019-05" db="EMBL/GenBank/DDBJ databases">
        <title>Emergence of the Ug99 lineage of the wheat stem rust pathogen through somatic hybridization.</title>
        <authorList>
            <person name="Li F."/>
            <person name="Upadhyaya N.M."/>
            <person name="Sperschneider J."/>
            <person name="Matny O."/>
            <person name="Nguyen-Phuc H."/>
            <person name="Mago R."/>
            <person name="Raley C."/>
            <person name="Miller M.E."/>
            <person name="Silverstein K.A.T."/>
            <person name="Henningsen E."/>
            <person name="Hirsch C.D."/>
            <person name="Visser B."/>
            <person name="Pretorius Z.A."/>
            <person name="Steffenson B.J."/>
            <person name="Schwessinger B."/>
            <person name="Dodds P.N."/>
            <person name="Figueroa M."/>
        </authorList>
    </citation>
    <scope>NUCLEOTIDE SEQUENCE [LARGE SCALE GENOMIC DNA]</scope>
    <source>
        <strain evidence="2">21-0</strain>
    </source>
</reference>
<organism evidence="2 3">
    <name type="scientific">Puccinia graminis f. sp. tritici</name>
    <dbReference type="NCBI Taxonomy" id="56615"/>
    <lineage>
        <taxon>Eukaryota</taxon>
        <taxon>Fungi</taxon>
        <taxon>Dikarya</taxon>
        <taxon>Basidiomycota</taxon>
        <taxon>Pucciniomycotina</taxon>
        <taxon>Pucciniomycetes</taxon>
        <taxon>Pucciniales</taxon>
        <taxon>Pucciniaceae</taxon>
        <taxon>Puccinia</taxon>
    </lineage>
</organism>
<evidence type="ECO:0000313" key="2">
    <source>
        <dbReference type="EMBL" id="KAA1084762.1"/>
    </source>
</evidence>
<proteinExistence type="predicted"/>
<feature type="compositionally biased region" description="Basic and acidic residues" evidence="1">
    <location>
        <begin position="41"/>
        <end position="51"/>
    </location>
</feature>
<name>A0A5B0N7L5_PUCGR</name>
<sequence>MLLRRHLATMASRLSDKLELGGLLPHKYGGTASGLSSRSFPHLETRSRITG</sequence>
<evidence type="ECO:0000256" key="1">
    <source>
        <dbReference type="SAM" id="MobiDB-lite"/>
    </source>
</evidence>
<gene>
    <name evidence="2" type="ORF">PGT21_035169</name>
</gene>
<accession>A0A5B0N7L5</accession>
<evidence type="ECO:0000313" key="3">
    <source>
        <dbReference type="Proteomes" id="UP000324748"/>
    </source>
</evidence>
<keyword evidence="3" id="KW-1185">Reference proteome</keyword>
<dbReference type="AlphaFoldDB" id="A0A5B0N7L5"/>
<feature type="region of interest" description="Disordered" evidence="1">
    <location>
        <begin position="29"/>
        <end position="51"/>
    </location>
</feature>
<protein>
    <submittedName>
        <fullName evidence="2">Uncharacterized protein</fullName>
    </submittedName>
</protein>